<evidence type="ECO:0000313" key="2">
    <source>
        <dbReference type="Proteomes" id="UP001252186"/>
    </source>
</evidence>
<reference evidence="1 2" key="1">
    <citation type="submission" date="2023-09" db="EMBL/GenBank/DDBJ databases">
        <authorList>
            <person name="Rey-Velasco X."/>
        </authorList>
    </citation>
    <scope>NUCLEOTIDE SEQUENCE [LARGE SCALE GENOMIC DNA]</scope>
    <source>
        <strain evidence="1 2">P050</strain>
    </source>
</reference>
<proteinExistence type="predicted"/>
<dbReference type="InterPro" id="IPR032286">
    <property type="entry name" value="DUF4837"/>
</dbReference>
<accession>A0ABU2Y569</accession>
<sequence>MKIRVLSTLIICAVLFSCNNKKPELMLVDSNGRMNQLLVVMDNEFWDNAEGTALQDALREDVYGLPQKEPQFNITHVEVNGFGHLFKRSKSILIVGLGATSEFTIQRDVYAKPQTIVKLIEPNKESLLKTIEEKKAHIVQIFKNEDLKAVQYRLRKNQLDISKLNTLKNLGVSMQIPGAYKLVDDTGDFLWLRQHVRDGQNTNLLVYEMPISSQEDEDGLNILTTRDLIGEKYIPGEKEGMYMITEAAYPPQVLSTKIDEKKAYQTRGKWEVKNAFMAGPFLSYTIVDKPNNRLVVIEGFTYAPATNKRDYMFEIEAVLKTVKLN</sequence>
<evidence type="ECO:0000313" key="1">
    <source>
        <dbReference type="EMBL" id="MDT0553341.1"/>
    </source>
</evidence>
<protein>
    <submittedName>
        <fullName evidence="1">DUF4837 family protein</fullName>
    </submittedName>
</protein>
<dbReference type="Proteomes" id="UP001252186">
    <property type="component" value="Unassembled WGS sequence"/>
</dbReference>
<organism evidence="1 2">
    <name type="scientific">Urechidicola vernalis</name>
    <dbReference type="NCBI Taxonomy" id="3075600"/>
    <lineage>
        <taxon>Bacteria</taxon>
        <taxon>Pseudomonadati</taxon>
        <taxon>Bacteroidota</taxon>
        <taxon>Flavobacteriia</taxon>
        <taxon>Flavobacteriales</taxon>
        <taxon>Flavobacteriaceae</taxon>
        <taxon>Urechidicola</taxon>
    </lineage>
</organism>
<dbReference type="RefSeq" id="WP_311593345.1">
    <property type="nucleotide sequence ID" value="NZ_JAVRHV010000004.1"/>
</dbReference>
<dbReference type="PROSITE" id="PS51257">
    <property type="entry name" value="PROKAR_LIPOPROTEIN"/>
    <property type="match status" value="1"/>
</dbReference>
<keyword evidence="2" id="KW-1185">Reference proteome</keyword>
<name>A0ABU2Y569_9FLAO</name>
<gene>
    <name evidence="1" type="ORF">RM519_08810</name>
</gene>
<comment type="caution">
    <text evidence="1">The sequence shown here is derived from an EMBL/GenBank/DDBJ whole genome shotgun (WGS) entry which is preliminary data.</text>
</comment>
<dbReference type="EMBL" id="JAVRHV010000004">
    <property type="protein sequence ID" value="MDT0553341.1"/>
    <property type="molecule type" value="Genomic_DNA"/>
</dbReference>
<dbReference type="Pfam" id="PF16125">
    <property type="entry name" value="DUF4837"/>
    <property type="match status" value="1"/>
</dbReference>